<organism evidence="2 3">
    <name type="scientific">Sphingomonas sanxanigenens</name>
    <dbReference type="NCBI Taxonomy" id="397260"/>
    <lineage>
        <taxon>Bacteria</taxon>
        <taxon>Pseudomonadati</taxon>
        <taxon>Pseudomonadota</taxon>
        <taxon>Alphaproteobacteria</taxon>
        <taxon>Sphingomonadales</taxon>
        <taxon>Sphingomonadaceae</taxon>
        <taxon>Sphingomonas</taxon>
    </lineage>
</organism>
<comment type="caution">
    <text evidence="2">The sequence shown here is derived from an EMBL/GenBank/DDBJ whole genome shotgun (WGS) entry which is preliminary data.</text>
</comment>
<evidence type="ECO:0000256" key="1">
    <source>
        <dbReference type="SAM" id="SignalP"/>
    </source>
</evidence>
<evidence type="ECO:0008006" key="4">
    <source>
        <dbReference type="Google" id="ProtNLM"/>
    </source>
</evidence>
<evidence type="ECO:0000313" key="3">
    <source>
        <dbReference type="Proteomes" id="UP000249066"/>
    </source>
</evidence>
<sequence>MKRSSHRRHGIALRLPILLPLILAAAPAMGQGGLTIEVDNVRSSKGHVRLDVCPESLFLKDNCPASGAAPAHVGRTIVTVSGLRPGRYAVQAYLDENDNQEVDRGLFGIPKEGVGFSNDAPIRLSPPKFKDAAFDFYGGNQVIKLDLRYFTGPKGPPA</sequence>
<dbReference type="InterPro" id="IPR018673">
    <property type="entry name" value="DUF2141"/>
</dbReference>
<accession>A0A2W5C6K3</accession>
<feature type="signal peptide" evidence="1">
    <location>
        <begin position="1"/>
        <end position="30"/>
    </location>
</feature>
<dbReference type="Pfam" id="PF09912">
    <property type="entry name" value="DUF2141"/>
    <property type="match status" value="1"/>
</dbReference>
<proteinExistence type="predicted"/>
<protein>
    <recommendedName>
        <fullName evidence="4">DUF2141 domain-containing protein</fullName>
    </recommendedName>
</protein>
<feature type="chain" id="PRO_5015897160" description="DUF2141 domain-containing protein" evidence="1">
    <location>
        <begin position="31"/>
        <end position="158"/>
    </location>
</feature>
<keyword evidence="1" id="KW-0732">Signal</keyword>
<name>A0A2W5C6K3_9SPHN</name>
<dbReference type="EMBL" id="QFNN01000019">
    <property type="protein sequence ID" value="PZO90865.1"/>
    <property type="molecule type" value="Genomic_DNA"/>
</dbReference>
<feature type="non-terminal residue" evidence="2">
    <location>
        <position position="158"/>
    </location>
</feature>
<evidence type="ECO:0000313" key="2">
    <source>
        <dbReference type="EMBL" id="PZO90865.1"/>
    </source>
</evidence>
<dbReference type="Proteomes" id="UP000249066">
    <property type="component" value="Unassembled WGS sequence"/>
</dbReference>
<reference evidence="2 3" key="1">
    <citation type="submission" date="2017-08" db="EMBL/GenBank/DDBJ databases">
        <title>Infants hospitalized years apart are colonized by the same room-sourced microbial strains.</title>
        <authorList>
            <person name="Brooks B."/>
            <person name="Olm M.R."/>
            <person name="Firek B.A."/>
            <person name="Baker R."/>
            <person name="Thomas B.C."/>
            <person name="Morowitz M.J."/>
            <person name="Banfield J.F."/>
        </authorList>
    </citation>
    <scope>NUCLEOTIDE SEQUENCE [LARGE SCALE GENOMIC DNA]</scope>
    <source>
        <strain evidence="2">S2_018_000_R2_101</strain>
    </source>
</reference>
<gene>
    <name evidence="2" type="ORF">DI623_05460</name>
</gene>
<dbReference type="AlphaFoldDB" id="A0A2W5C6K3"/>